<dbReference type="InterPro" id="IPR017452">
    <property type="entry name" value="GPCR_Rhodpsn_7TM"/>
</dbReference>
<evidence type="ECO:0000256" key="4">
    <source>
        <dbReference type="ARBA" id="ARBA00022989"/>
    </source>
</evidence>
<feature type="transmembrane region" description="Helical" evidence="11">
    <location>
        <begin position="155"/>
        <end position="173"/>
    </location>
</feature>
<sequence length="290" mass="33096">MVKEMVSVSISQVVRPSSTSLQLFSSSDIPSTLCLGLQDVFVALFLILMILMTVLGNVLVVLSVFFYKRMRTFTNFLLTSLATADLLVGLLIMPLSLIDLLHNHNWLFGHLLCSIWATSDVLLCTASILNLCIISLDRYMAITSPLKYPRTRSRFMALCSPPWFIPEWNLFYNNEASRMDTDFVCAYSPSVPYRIYSAMVSFYIPLMVMLFVYFKIFRVASEREKIMRQGLGGTCRLSRRVEKTQRKGGFQSSLNNYHSRIREVQAHPLNNSNNSTSLHYKQHAAAANNW</sequence>
<keyword evidence="6 11" id="KW-0472">Membrane</keyword>
<keyword evidence="7" id="KW-1015">Disulfide bond</keyword>
<dbReference type="PRINTS" id="PR00237">
    <property type="entry name" value="GPCRRHODOPSN"/>
</dbReference>
<evidence type="ECO:0000313" key="13">
    <source>
        <dbReference type="Proteomes" id="UP000887574"/>
    </source>
</evidence>
<dbReference type="PANTHER" id="PTHR24248">
    <property type="entry name" value="ADRENERGIC RECEPTOR-RELATED G-PROTEIN COUPLED RECEPTOR"/>
    <property type="match status" value="1"/>
</dbReference>
<evidence type="ECO:0000256" key="10">
    <source>
        <dbReference type="RuleBase" id="RU000688"/>
    </source>
</evidence>
<evidence type="ECO:0000256" key="8">
    <source>
        <dbReference type="ARBA" id="ARBA00023170"/>
    </source>
</evidence>
<keyword evidence="3 10" id="KW-0812">Transmembrane</keyword>
<dbReference type="AlphaFoldDB" id="A0A915DFX0"/>
<keyword evidence="5 10" id="KW-0297">G-protein coupled receptor</keyword>
<comment type="similarity">
    <text evidence="10">Belongs to the G-protein coupled receptor 1 family.</text>
</comment>
<dbReference type="GO" id="GO:0043410">
    <property type="term" value="P:positive regulation of MAPK cascade"/>
    <property type="evidence" value="ECO:0007669"/>
    <property type="project" value="TreeGrafter"/>
</dbReference>
<evidence type="ECO:0000256" key="7">
    <source>
        <dbReference type="ARBA" id="ARBA00023157"/>
    </source>
</evidence>
<evidence type="ECO:0000259" key="12">
    <source>
        <dbReference type="PROSITE" id="PS50262"/>
    </source>
</evidence>
<feature type="transmembrane region" description="Helical" evidence="11">
    <location>
        <begin position="73"/>
        <end position="95"/>
    </location>
</feature>
<dbReference type="Gene3D" id="1.20.1070.10">
    <property type="entry name" value="Rhodopsin 7-helix transmembrane proteins"/>
    <property type="match status" value="1"/>
</dbReference>
<evidence type="ECO:0000256" key="5">
    <source>
        <dbReference type="ARBA" id="ARBA00023040"/>
    </source>
</evidence>
<dbReference type="SUPFAM" id="SSF81321">
    <property type="entry name" value="Family A G protein-coupled receptor-like"/>
    <property type="match status" value="1"/>
</dbReference>
<dbReference type="Pfam" id="PF00001">
    <property type="entry name" value="7tm_1"/>
    <property type="match status" value="1"/>
</dbReference>
<dbReference type="Proteomes" id="UP000887574">
    <property type="component" value="Unplaced"/>
</dbReference>
<comment type="subcellular location">
    <subcellularLocation>
        <location evidence="1">Cell membrane</location>
        <topology evidence="1">Multi-pass membrane protein</topology>
    </subcellularLocation>
</comment>
<keyword evidence="2" id="KW-1003">Cell membrane</keyword>
<dbReference type="GO" id="GO:0071880">
    <property type="term" value="P:adenylate cyclase-activating adrenergic receptor signaling pathway"/>
    <property type="evidence" value="ECO:0007669"/>
    <property type="project" value="TreeGrafter"/>
</dbReference>
<evidence type="ECO:0000256" key="9">
    <source>
        <dbReference type="ARBA" id="ARBA00023224"/>
    </source>
</evidence>
<dbReference type="PROSITE" id="PS50262">
    <property type="entry name" value="G_PROTEIN_RECEP_F1_2"/>
    <property type="match status" value="1"/>
</dbReference>
<evidence type="ECO:0000256" key="6">
    <source>
        <dbReference type="ARBA" id="ARBA00023136"/>
    </source>
</evidence>
<name>A0A915DFX0_9BILA</name>
<keyword evidence="4 11" id="KW-1133">Transmembrane helix</keyword>
<feature type="domain" description="G-protein coupled receptors family 1 profile" evidence="12">
    <location>
        <begin position="56"/>
        <end position="247"/>
    </location>
</feature>
<dbReference type="PANTHER" id="PTHR24248:SF199">
    <property type="entry name" value="IP13425P-RELATED"/>
    <property type="match status" value="1"/>
</dbReference>
<feature type="transmembrane region" description="Helical" evidence="11">
    <location>
        <begin position="107"/>
        <end position="134"/>
    </location>
</feature>
<feature type="transmembrane region" description="Helical" evidence="11">
    <location>
        <begin position="40"/>
        <end position="66"/>
    </location>
</feature>
<dbReference type="WBParaSite" id="jg19114">
    <property type="protein sequence ID" value="jg19114"/>
    <property type="gene ID" value="jg19114"/>
</dbReference>
<protein>
    <submittedName>
        <fullName evidence="14">G-protein coupled receptors family 1 profile domain-containing protein</fullName>
    </submittedName>
</protein>
<proteinExistence type="inferred from homology"/>
<evidence type="ECO:0000256" key="3">
    <source>
        <dbReference type="ARBA" id="ARBA00022692"/>
    </source>
</evidence>
<evidence type="ECO:0000256" key="2">
    <source>
        <dbReference type="ARBA" id="ARBA00022475"/>
    </source>
</evidence>
<keyword evidence="8 10" id="KW-0675">Receptor</keyword>
<evidence type="ECO:0000313" key="14">
    <source>
        <dbReference type="WBParaSite" id="jg19114"/>
    </source>
</evidence>
<dbReference type="GO" id="GO:0004993">
    <property type="term" value="F:G protein-coupled serotonin receptor activity"/>
    <property type="evidence" value="ECO:0007669"/>
    <property type="project" value="UniProtKB-ARBA"/>
</dbReference>
<keyword evidence="9 10" id="KW-0807">Transducer</keyword>
<dbReference type="PROSITE" id="PS00237">
    <property type="entry name" value="G_PROTEIN_RECEP_F1_1"/>
    <property type="match status" value="1"/>
</dbReference>
<dbReference type="InterPro" id="IPR000276">
    <property type="entry name" value="GPCR_Rhodpsn"/>
</dbReference>
<keyword evidence="13" id="KW-1185">Reference proteome</keyword>
<organism evidence="13 14">
    <name type="scientific">Ditylenchus dipsaci</name>
    <dbReference type="NCBI Taxonomy" id="166011"/>
    <lineage>
        <taxon>Eukaryota</taxon>
        <taxon>Metazoa</taxon>
        <taxon>Ecdysozoa</taxon>
        <taxon>Nematoda</taxon>
        <taxon>Chromadorea</taxon>
        <taxon>Rhabditida</taxon>
        <taxon>Tylenchina</taxon>
        <taxon>Tylenchomorpha</taxon>
        <taxon>Sphaerularioidea</taxon>
        <taxon>Anguinidae</taxon>
        <taxon>Anguininae</taxon>
        <taxon>Ditylenchus</taxon>
    </lineage>
</organism>
<evidence type="ECO:0000256" key="1">
    <source>
        <dbReference type="ARBA" id="ARBA00004651"/>
    </source>
</evidence>
<accession>A0A915DFX0</accession>
<dbReference type="GO" id="GO:0005886">
    <property type="term" value="C:plasma membrane"/>
    <property type="evidence" value="ECO:0007669"/>
    <property type="project" value="UniProtKB-SubCell"/>
</dbReference>
<feature type="transmembrane region" description="Helical" evidence="11">
    <location>
        <begin position="193"/>
        <end position="214"/>
    </location>
</feature>
<reference evidence="14" key="1">
    <citation type="submission" date="2022-11" db="UniProtKB">
        <authorList>
            <consortium name="WormBaseParasite"/>
        </authorList>
    </citation>
    <scope>IDENTIFICATION</scope>
</reference>
<evidence type="ECO:0000256" key="11">
    <source>
        <dbReference type="SAM" id="Phobius"/>
    </source>
</evidence>